<comment type="caution">
    <text evidence="7">The sequence shown here is derived from an EMBL/GenBank/DDBJ whole genome shotgun (WGS) entry which is preliminary data.</text>
</comment>
<feature type="domain" description="Symplekin/Pta1 N-terminal" evidence="5">
    <location>
        <begin position="63"/>
        <end position="275"/>
    </location>
</feature>
<comment type="subcellular location">
    <subcellularLocation>
        <location evidence="1">Nucleus</location>
    </subcellularLocation>
</comment>
<name>A0A511KB78_RHOTO</name>
<gene>
    <name evidence="7" type="ORF">Rt10032_c03g1654</name>
</gene>
<dbReference type="Gene3D" id="1.25.10.10">
    <property type="entry name" value="Leucine-rich Repeat Variant"/>
    <property type="match status" value="1"/>
</dbReference>
<dbReference type="EMBL" id="BJWK01000003">
    <property type="protein sequence ID" value="GEM07637.1"/>
    <property type="molecule type" value="Genomic_DNA"/>
</dbReference>
<dbReference type="InterPro" id="IPR032460">
    <property type="entry name" value="Symplekin/Pta1_N"/>
</dbReference>
<dbReference type="PANTHER" id="PTHR15245:SF20">
    <property type="entry name" value="SYMPLEKIN"/>
    <property type="match status" value="1"/>
</dbReference>
<evidence type="ECO:0000313" key="8">
    <source>
        <dbReference type="Proteomes" id="UP000321518"/>
    </source>
</evidence>
<keyword evidence="3" id="KW-0539">Nucleus</keyword>
<evidence type="ECO:0000256" key="1">
    <source>
        <dbReference type="ARBA" id="ARBA00004123"/>
    </source>
</evidence>
<dbReference type="InterPro" id="IPR016024">
    <property type="entry name" value="ARM-type_fold"/>
</dbReference>
<evidence type="ECO:0000313" key="7">
    <source>
        <dbReference type="EMBL" id="GEM07637.1"/>
    </source>
</evidence>
<dbReference type="OrthoDB" id="331600at2759"/>
<evidence type="ECO:0000256" key="3">
    <source>
        <dbReference type="ARBA" id="ARBA00023242"/>
    </source>
</evidence>
<dbReference type="PANTHER" id="PTHR15245">
    <property type="entry name" value="SYMPLEKIN-RELATED"/>
    <property type="match status" value="1"/>
</dbReference>
<evidence type="ECO:0000259" key="5">
    <source>
        <dbReference type="Pfam" id="PF11935"/>
    </source>
</evidence>
<feature type="compositionally biased region" description="Basic and acidic residues" evidence="4">
    <location>
        <begin position="660"/>
        <end position="678"/>
    </location>
</feature>
<dbReference type="GO" id="GO:0005847">
    <property type="term" value="C:mRNA cleavage and polyadenylation specificity factor complex"/>
    <property type="evidence" value="ECO:0007669"/>
    <property type="project" value="TreeGrafter"/>
</dbReference>
<dbReference type="SUPFAM" id="SSF48371">
    <property type="entry name" value="ARM repeat"/>
    <property type="match status" value="1"/>
</dbReference>
<sequence length="1058" mass="116153">MSYYTSSAPPAHPAASPAPFASADLDLVSSLSEPSTQPALKANAAVQAVEPLSRLLLNPPDLAALKVALAGFASAYPFLFRYACQSGDQNQWNRVISLKMAVLQLWRNSSVGGKVGAVKAIQRIVQTQSTAQTADPRVARNPEPNLSLCRPNHPFLKIAALEDESNKLLEECITTLFTSDSADLVSAIVSSLATLLKNRPQYAKLIITSLTNWSPAALAGQSARQIKSVEKVVRLTLMHLMRSTHGSAYQSQITDFLNQQATRMAQAAAEAQRRKDEEASKKRQLLVSQIDEQQVKRRRLNPSVDVVRLFSAANPTFDRMPPPSIADLPLETVVSSLVATLQNVTDPALAVAIEAVRRQVPANEAATPLESTPKPEAHAVDPLKLDLGADELDLKAEVPPEPAPEEAEEEPVDHNVAFEPVGVAGGDLELSVPFEMTTEARNTMIFSSLKRVCAAGADGASSVLWVPLVSRLITRGLEGSDEGEPTEEVVRRGEALREVVFNFIKGDLQTRTELARIWLNEEWFAARRRKQLENRPYDRWLRLFLEHVSAASSNKDKELLQFLMDLPEIPADEIHRLETMALNHDQMQLGFSTLRELVVLRPSVRPSALDVLLGLSTHEDKRVRNAAIMTMKKWVPDVAELSDTIVAFAVSVIERLEAAPAKEESRDAKENGGDHEGEADMAMDATPPPMEPKPPFALVKDARVIDRLDPPSTLSGVTQHVELLLALCVKEPHLLKPLFEHYPRMQPFAQESLEELIVPLMRALGIKHPGVLEILGDFPAGSDKLVLRCIDILADKSKLPSNIIALIKEVAAKRDLDSRFYAIIVPECSKAEIVRYLPRVISLLDGTPQKKAAIRSIFLSVIAPPAHFSSINSLRTRSDSLTPVELMTYLHKHDKEIGIKNTIEAISICFSMADGFRPEVLAAFMQQVVDEPTLPNLFLRTVIQAVTTYKSLQPFVSTTLLSRLITKKIWTVGPLWEGFIRLAKAIAPNSFAALLQLPKEQLAELVQKQPTMREPLRDYVVKKGGANNARMVAVLEALDEPSGVEDGIASSAGGTPAP</sequence>
<dbReference type="AlphaFoldDB" id="A0A511KB78"/>
<dbReference type="GO" id="GO:0006397">
    <property type="term" value="P:mRNA processing"/>
    <property type="evidence" value="ECO:0007669"/>
    <property type="project" value="UniProtKB-KW"/>
</dbReference>
<dbReference type="InterPro" id="IPR011989">
    <property type="entry name" value="ARM-like"/>
</dbReference>
<feature type="region of interest" description="Disordered" evidence="4">
    <location>
        <begin position="660"/>
        <end position="690"/>
    </location>
</feature>
<evidence type="ECO:0000256" key="2">
    <source>
        <dbReference type="ARBA" id="ARBA00022664"/>
    </source>
</evidence>
<dbReference type="InterPro" id="IPR022075">
    <property type="entry name" value="Symplekin_C"/>
</dbReference>
<feature type="domain" description="Symplekin C-terminal" evidence="6">
    <location>
        <begin position="817"/>
        <end position="1008"/>
    </location>
</feature>
<dbReference type="Pfam" id="PF11935">
    <property type="entry name" value="SYMPK_PTA1_N"/>
    <property type="match status" value="1"/>
</dbReference>
<accession>A0A511KB78</accession>
<proteinExistence type="predicted"/>
<evidence type="ECO:0000259" key="6">
    <source>
        <dbReference type="Pfam" id="PF12295"/>
    </source>
</evidence>
<dbReference type="Proteomes" id="UP000321518">
    <property type="component" value="Unassembled WGS sequence"/>
</dbReference>
<keyword evidence="2" id="KW-0507">mRNA processing</keyword>
<organism evidence="7 8">
    <name type="scientific">Rhodotorula toruloides</name>
    <name type="common">Yeast</name>
    <name type="synonym">Rhodosporidium toruloides</name>
    <dbReference type="NCBI Taxonomy" id="5286"/>
    <lineage>
        <taxon>Eukaryota</taxon>
        <taxon>Fungi</taxon>
        <taxon>Dikarya</taxon>
        <taxon>Basidiomycota</taxon>
        <taxon>Pucciniomycotina</taxon>
        <taxon>Microbotryomycetes</taxon>
        <taxon>Sporidiobolales</taxon>
        <taxon>Sporidiobolaceae</taxon>
        <taxon>Rhodotorula</taxon>
    </lineage>
</organism>
<reference evidence="7 8" key="1">
    <citation type="submission" date="2019-07" db="EMBL/GenBank/DDBJ databases">
        <title>Rhodotorula toruloides NBRC10032 genome sequencing.</title>
        <authorList>
            <person name="Shida Y."/>
            <person name="Takaku H."/>
            <person name="Ogasawara W."/>
            <person name="Mori K."/>
        </authorList>
    </citation>
    <scope>NUCLEOTIDE SEQUENCE [LARGE SCALE GENOMIC DNA]</scope>
    <source>
        <strain evidence="7 8">NBRC10032</strain>
    </source>
</reference>
<dbReference type="Pfam" id="PF12295">
    <property type="entry name" value="Symplekin_C"/>
    <property type="match status" value="1"/>
</dbReference>
<dbReference type="InterPro" id="IPR021850">
    <property type="entry name" value="Symplekin/Pta1"/>
</dbReference>
<protein>
    <submittedName>
        <fullName evidence="7">Cleavage and polyadenylation specificity factor</fullName>
    </submittedName>
</protein>
<evidence type="ECO:0000256" key="4">
    <source>
        <dbReference type="SAM" id="MobiDB-lite"/>
    </source>
</evidence>